<accession>A0AAW2DDA7</accession>
<feature type="compositionally biased region" description="Polar residues" evidence="1">
    <location>
        <begin position="115"/>
        <end position="133"/>
    </location>
</feature>
<dbReference type="Proteomes" id="UP001459277">
    <property type="component" value="Unassembled WGS sequence"/>
</dbReference>
<protein>
    <submittedName>
        <fullName evidence="2">Uncharacterized protein</fullName>
    </submittedName>
</protein>
<evidence type="ECO:0000313" key="2">
    <source>
        <dbReference type="EMBL" id="KAL0008381.1"/>
    </source>
</evidence>
<evidence type="ECO:0000313" key="3">
    <source>
        <dbReference type="Proteomes" id="UP001459277"/>
    </source>
</evidence>
<feature type="region of interest" description="Disordered" evidence="1">
    <location>
        <begin position="115"/>
        <end position="170"/>
    </location>
</feature>
<dbReference type="AlphaFoldDB" id="A0AAW2DDA7"/>
<keyword evidence="3" id="KW-1185">Reference proteome</keyword>
<organism evidence="2 3">
    <name type="scientific">Lithocarpus litseifolius</name>
    <dbReference type="NCBI Taxonomy" id="425828"/>
    <lineage>
        <taxon>Eukaryota</taxon>
        <taxon>Viridiplantae</taxon>
        <taxon>Streptophyta</taxon>
        <taxon>Embryophyta</taxon>
        <taxon>Tracheophyta</taxon>
        <taxon>Spermatophyta</taxon>
        <taxon>Magnoliopsida</taxon>
        <taxon>eudicotyledons</taxon>
        <taxon>Gunneridae</taxon>
        <taxon>Pentapetalae</taxon>
        <taxon>rosids</taxon>
        <taxon>fabids</taxon>
        <taxon>Fagales</taxon>
        <taxon>Fagaceae</taxon>
        <taxon>Lithocarpus</taxon>
    </lineage>
</organism>
<reference evidence="2 3" key="1">
    <citation type="submission" date="2024-01" db="EMBL/GenBank/DDBJ databases">
        <title>A telomere-to-telomere, gap-free genome of sweet tea (Lithocarpus litseifolius).</title>
        <authorList>
            <person name="Zhou J."/>
        </authorList>
    </citation>
    <scope>NUCLEOTIDE SEQUENCE [LARGE SCALE GENOMIC DNA]</scope>
    <source>
        <strain evidence="2">Zhou-2022a</strain>
        <tissue evidence="2">Leaf</tissue>
    </source>
</reference>
<sequence>MHLHGLSIRQPNDLRNHFEVALVNQQTCNTDFNLGTQQTSIEIMLYDPKLSFNKLQYQLPKKTSPKWQRCDEVQEEERLVDICIASMLYEYHPYLKNLQIPSFIRLVEASRRTSMSVKKPSKGSSSQTISTPRQPWKQESKNVEVAVVEEPKKAAKGRKRERNGISPSFSVSGEELYNIFEAWVKDGVVVLPECKREPTEEEK</sequence>
<name>A0AAW2DDA7_9ROSI</name>
<comment type="caution">
    <text evidence="2">The sequence shown here is derived from an EMBL/GenBank/DDBJ whole genome shotgun (WGS) entry which is preliminary data.</text>
</comment>
<evidence type="ECO:0000256" key="1">
    <source>
        <dbReference type="SAM" id="MobiDB-lite"/>
    </source>
</evidence>
<dbReference type="EMBL" id="JAZDWU010000003">
    <property type="protein sequence ID" value="KAL0008381.1"/>
    <property type="molecule type" value="Genomic_DNA"/>
</dbReference>
<gene>
    <name evidence="2" type="ORF">SO802_009883</name>
</gene>
<proteinExistence type="predicted"/>